<reference evidence="1 2" key="1">
    <citation type="submission" date="2018-09" db="EMBL/GenBank/DDBJ databases">
        <title>Isolation, diversity and antifungal activity of actinobacteria from wheat.</title>
        <authorList>
            <person name="Han C."/>
        </authorList>
    </citation>
    <scope>NUCLEOTIDE SEQUENCE [LARGE SCALE GENOMIC DNA]</scope>
    <source>
        <strain evidence="1 2">NEAU-YY265</strain>
    </source>
</reference>
<dbReference type="AlphaFoldDB" id="A0A418KQE9"/>
<dbReference type="OrthoDB" id="5183050at2"/>
<organism evidence="1 2">
    <name type="scientific">Jiangella rhizosphaerae</name>
    <dbReference type="NCBI Taxonomy" id="2293569"/>
    <lineage>
        <taxon>Bacteria</taxon>
        <taxon>Bacillati</taxon>
        <taxon>Actinomycetota</taxon>
        <taxon>Actinomycetes</taxon>
        <taxon>Jiangellales</taxon>
        <taxon>Jiangellaceae</taxon>
        <taxon>Jiangella</taxon>
    </lineage>
</organism>
<protein>
    <submittedName>
        <fullName evidence="1">Uncharacterized protein</fullName>
    </submittedName>
</protein>
<evidence type="ECO:0000313" key="1">
    <source>
        <dbReference type="EMBL" id="RIQ22548.1"/>
    </source>
</evidence>
<dbReference type="EMBL" id="QUAL01000134">
    <property type="protein sequence ID" value="RIQ22548.1"/>
    <property type="molecule type" value="Genomic_DNA"/>
</dbReference>
<name>A0A418KQE9_9ACTN</name>
<accession>A0A418KQE9</accession>
<gene>
    <name evidence="1" type="ORF">DY240_13650</name>
</gene>
<proteinExistence type="predicted"/>
<comment type="caution">
    <text evidence="1">The sequence shown here is derived from an EMBL/GenBank/DDBJ whole genome shotgun (WGS) entry which is preliminary data.</text>
</comment>
<keyword evidence="2" id="KW-1185">Reference proteome</keyword>
<dbReference type="Proteomes" id="UP000284057">
    <property type="component" value="Unassembled WGS sequence"/>
</dbReference>
<dbReference type="RefSeq" id="WP_119660423.1">
    <property type="nucleotide sequence ID" value="NZ_QUAL01000134.1"/>
</dbReference>
<sequence>MPVEFIGANPSATLMRADARAGFVSLWEAEWSVQGSGLAVLVWVDGDDVVRLLTPDASLGGWLAATFSRWFPELDGLPEISDPVECDVVEWHIGSDHARAKVVGADGTRVIATISRPVETRPGEAVAWQLGGVPWTLTNLLTFCTDATLEVDGARVLGRPEVGGADGHAHSSAVIATHETWTRHVPPPPSP</sequence>
<evidence type="ECO:0000313" key="2">
    <source>
        <dbReference type="Proteomes" id="UP000284057"/>
    </source>
</evidence>